<protein>
    <submittedName>
        <fullName evidence="1">Uncharacterized protein</fullName>
    </submittedName>
</protein>
<reference evidence="1" key="1">
    <citation type="submission" date="2014-11" db="EMBL/GenBank/DDBJ databases">
        <authorList>
            <person name="Amaro Gonzalez C."/>
        </authorList>
    </citation>
    <scope>NUCLEOTIDE SEQUENCE</scope>
</reference>
<sequence>MSSHISLSVTLRSLGASPGLVGGDR</sequence>
<dbReference type="AlphaFoldDB" id="A0A0E9TR87"/>
<proteinExistence type="predicted"/>
<accession>A0A0E9TR87</accession>
<evidence type="ECO:0000313" key="1">
    <source>
        <dbReference type="EMBL" id="JAH56091.1"/>
    </source>
</evidence>
<organism evidence="1">
    <name type="scientific">Anguilla anguilla</name>
    <name type="common">European freshwater eel</name>
    <name type="synonym">Muraena anguilla</name>
    <dbReference type="NCBI Taxonomy" id="7936"/>
    <lineage>
        <taxon>Eukaryota</taxon>
        <taxon>Metazoa</taxon>
        <taxon>Chordata</taxon>
        <taxon>Craniata</taxon>
        <taxon>Vertebrata</taxon>
        <taxon>Euteleostomi</taxon>
        <taxon>Actinopterygii</taxon>
        <taxon>Neopterygii</taxon>
        <taxon>Teleostei</taxon>
        <taxon>Anguilliformes</taxon>
        <taxon>Anguillidae</taxon>
        <taxon>Anguilla</taxon>
    </lineage>
</organism>
<reference evidence="1" key="2">
    <citation type="journal article" date="2015" name="Fish Shellfish Immunol.">
        <title>Early steps in the European eel (Anguilla anguilla)-Vibrio vulnificus interaction in the gills: Role of the RtxA13 toxin.</title>
        <authorList>
            <person name="Callol A."/>
            <person name="Pajuelo D."/>
            <person name="Ebbesson L."/>
            <person name="Teles M."/>
            <person name="MacKenzie S."/>
            <person name="Amaro C."/>
        </authorList>
    </citation>
    <scope>NUCLEOTIDE SEQUENCE</scope>
</reference>
<name>A0A0E9TR87_ANGAN</name>
<dbReference type="EMBL" id="GBXM01052486">
    <property type="protein sequence ID" value="JAH56091.1"/>
    <property type="molecule type" value="Transcribed_RNA"/>
</dbReference>